<accession>A0ABU6HNE5</accession>
<name>A0ABU6HNE5_9RHOB</name>
<organism evidence="1 2">
    <name type="scientific">Mesobacterium hydrothermale</name>
    <dbReference type="NCBI Taxonomy" id="3111907"/>
    <lineage>
        <taxon>Bacteria</taxon>
        <taxon>Pseudomonadati</taxon>
        <taxon>Pseudomonadota</taxon>
        <taxon>Alphaproteobacteria</taxon>
        <taxon>Rhodobacterales</taxon>
        <taxon>Roseobacteraceae</taxon>
        <taxon>Mesobacterium</taxon>
    </lineage>
</organism>
<keyword evidence="2" id="KW-1185">Reference proteome</keyword>
<comment type="caution">
    <text evidence="1">The sequence shown here is derived from an EMBL/GenBank/DDBJ whole genome shotgun (WGS) entry which is preliminary data.</text>
</comment>
<evidence type="ECO:0000313" key="1">
    <source>
        <dbReference type="EMBL" id="MEC3863365.1"/>
    </source>
</evidence>
<sequence>MAKKLLDEEVRVQLVDGRELTQPFSNAMNALRDGWLLSSTKTKALSTFDISTVGANYVGVGKPFVFIRAGNQTRLAEERQKRNLLDQDDLKLFLTRSGSQGQIFDTAVIQSQRDLDDENANERLARLFYSQLRTLVFAHSFYLRQVEAGLISGPRSLESALKSLVDRLSALEPVEDQHGDALTCEALRQILRSADIDVARMSHEIDEQLKPGWVRRNLGGFFGYFDRKADLAIEAAAGAATKQLLSGGP</sequence>
<proteinExistence type="predicted"/>
<protein>
    <submittedName>
        <fullName evidence="1">Uncharacterized protein</fullName>
    </submittedName>
</protein>
<dbReference type="Proteomes" id="UP001348149">
    <property type="component" value="Unassembled WGS sequence"/>
</dbReference>
<dbReference type="RefSeq" id="WP_326299443.1">
    <property type="nucleotide sequence ID" value="NZ_JAYLLH010000052.1"/>
</dbReference>
<dbReference type="EMBL" id="JAYLLH010000052">
    <property type="protein sequence ID" value="MEC3863365.1"/>
    <property type="molecule type" value="Genomic_DNA"/>
</dbReference>
<reference evidence="1 2" key="1">
    <citation type="submission" date="2024-01" db="EMBL/GenBank/DDBJ databases">
        <title>Mesobacterium rodlantinim sp. nov., isolated from shallow sea hydrothermal systems off Kueishantao Island.</title>
        <authorList>
            <person name="Su Z."/>
            <person name="Tang K."/>
        </authorList>
    </citation>
    <scope>NUCLEOTIDE SEQUENCE [LARGE SCALE GENOMIC DNA]</scope>
    <source>
        <strain evidence="1 2">TK19101</strain>
    </source>
</reference>
<evidence type="ECO:0000313" key="2">
    <source>
        <dbReference type="Proteomes" id="UP001348149"/>
    </source>
</evidence>
<gene>
    <name evidence="1" type="ORF">VK792_18910</name>
</gene>